<sequence length="268" mass="30106">MTRLFALIVAIFLSLGALPATALDLSGLSKQERADTLRFAINNGLFTLYHEVAHLLIDTLALPVLGREEDAADNIATWVLLQKNTPEANLTLEDAAHGWVLTGRSYDDYFGGEDYASGYSPDRHRAMQIVCLMVGADGAAFRRVADAYNIPSERQHTCLFDYGLVDRTLADLLAKSASGTRVDVTYHDGGTRLRLAERVFRGSGIFDDVAEELRRGYRIDDRVKFTARRCGESNAFYDPATTEIIFCYELMEDFMQLYVDDLPQRRRD</sequence>
<gene>
    <name evidence="2" type="ORF">NF348_00295</name>
</gene>
<reference evidence="2" key="1">
    <citation type="submission" date="2022-06" db="EMBL/GenBank/DDBJ databases">
        <title>Devosia sp. XJ19-45 genome assembly.</title>
        <authorList>
            <person name="Li B."/>
            <person name="Cai M."/>
            <person name="Nie G."/>
            <person name="Li W."/>
        </authorList>
    </citation>
    <scope>NUCLEOTIDE SEQUENCE</scope>
    <source>
        <strain evidence="2">XJ19-45</strain>
    </source>
</reference>
<dbReference type="RefSeq" id="WP_254673236.1">
    <property type="nucleotide sequence ID" value="NZ_JAMWDU010000001.1"/>
</dbReference>
<keyword evidence="1" id="KW-0732">Signal</keyword>
<evidence type="ECO:0000313" key="2">
    <source>
        <dbReference type="EMBL" id="MCP8885544.1"/>
    </source>
</evidence>
<accession>A0A9Q4AKD1</accession>
<proteinExistence type="predicted"/>
<dbReference type="Pfam" id="PF14247">
    <property type="entry name" value="DUF4344"/>
    <property type="match status" value="2"/>
</dbReference>
<feature type="chain" id="PRO_5040464504" evidence="1">
    <location>
        <begin position="23"/>
        <end position="268"/>
    </location>
</feature>
<evidence type="ECO:0000256" key="1">
    <source>
        <dbReference type="SAM" id="SignalP"/>
    </source>
</evidence>
<comment type="caution">
    <text evidence="2">The sequence shown here is derived from an EMBL/GenBank/DDBJ whole genome shotgun (WGS) entry which is preliminary data.</text>
</comment>
<dbReference type="InterPro" id="IPR025644">
    <property type="entry name" value="DUF4344"/>
</dbReference>
<protein>
    <submittedName>
        <fullName evidence="2">DUF4344 domain-containing metallopeptidase</fullName>
    </submittedName>
</protein>
<dbReference type="Proteomes" id="UP001060275">
    <property type="component" value="Unassembled WGS sequence"/>
</dbReference>
<dbReference type="EMBL" id="JAMWDU010000001">
    <property type="protein sequence ID" value="MCP8885544.1"/>
    <property type="molecule type" value="Genomic_DNA"/>
</dbReference>
<name>A0A9Q4AKD1_9HYPH</name>
<organism evidence="2 3">
    <name type="scientific">Devosia ureilytica</name>
    <dbReference type="NCBI Taxonomy" id="2952754"/>
    <lineage>
        <taxon>Bacteria</taxon>
        <taxon>Pseudomonadati</taxon>
        <taxon>Pseudomonadota</taxon>
        <taxon>Alphaproteobacteria</taxon>
        <taxon>Hyphomicrobiales</taxon>
        <taxon>Devosiaceae</taxon>
        <taxon>Devosia</taxon>
    </lineage>
</organism>
<dbReference type="AlphaFoldDB" id="A0A9Q4AKD1"/>
<feature type="signal peptide" evidence="1">
    <location>
        <begin position="1"/>
        <end position="22"/>
    </location>
</feature>
<keyword evidence="3" id="KW-1185">Reference proteome</keyword>
<evidence type="ECO:0000313" key="3">
    <source>
        <dbReference type="Proteomes" id="UP001060275"/>
    </source>
</evidence>